<evidence type="ECO:0000313" key="3">
    <source>
        <dbReference type="EMBL" id="WWC66259.1"/>
    </source>
</evidence>
<dbReference type="EMBL" id="CP144519">
    <property type="protein sequence ID" value="WWC66259.1"/>
    <property type="molecule type" value="Genomic_DNA"/>
</dbReference>
<feature type="region of interest" description="Disordered" evidence="1">
    <location>
        <begin position="40"/>
        <end position="59"/>
    </location>
</feature>
<evidence type="ECO:0000313" key="4">
    <source>
        <dbReference type="Proteomes" id="UP000094020"/>
    </source>
</evidence>
<dbReference type="GeneID" id="30169537"/>
<reference evidence="3" key="4">
    <citation type="submission" date="2024-02" db="EMBL/GenBank/DDBJ databases">
        <title>Comparative genomics of Cryptococcus and Kwoniella reveals pathogenesis evolution and contrasting modes of karyotype evolution via chromosome fusion or intercentromeric recombination.</title>
        <authorList>
            <person name="Coelho M.A."/>
            <person name="David-Palma M."/>
            <person name="Shea T."/>
            <person name="Bowers K."/>
            <person name="McGinley-Smith S."/>
            <person name="Mohammad A.W."/>
            <person name="Gnirke A."/>
            <person name="Yurkov A.M."/>
            <person name="Nowrousian M."/>
            <person name="Sun S."/>
            <person name="Cuomo C.A."/>
            <person name="Heitman J."/>
        </authorList>
    </citation>
    <scope>NUCLEOTIDE SEQUENCE</scope>
    <source>
        <strain evidence="3">CBS 10737</strain>
    </source>
</reference>
<gene>
    <name evidence="2" type="ORF">I206_01168</name>
    <name evidence="3" type="ORF">I206_100160</name>
</gene>
<dbReference type="EMBL" id="KI894007">
    <property type="protein sequence ID" value="OCF53861.1"/>
    <property type="molecule type" value="Genomic_DNA"/>
</dbReference>
<dbReference type="RefSeq" id="XP_019015080.1">
    <property type="nucleotide sequence ID" value="XM_019152942.1"/>
</dbReference>
<keyword evidence="4" id="KW-1185">Reference proteome</keyword>
<evidence type="ECO:0000313" key="2">
    <source>
        <dbReference type="EMBL" id="OCF53861.1"/>
    </source>
</evidence>
<sequence length="160" mass="18277">MSSTQNRVYINGKLYPETFVGIERNFGSDQTTVRISGWTREHPIDTPKHSSGSTPYTQISDQRTMSGLLETQDLWDEGGPRWYESPLGRRRIYTTRSDDGPEKPLPDSIITVGDYVNSSLSQVEPPSVPLVWYKQSDIQTFVDAGFREFGRKEYVVRIPQ</sequence>
<dbReference type="AlphaFoldDB" id="A0A1B9IEJ9"/>
<name>A0A1B9IEJ9_9TREE</name>
<reference evidence="2" key="3">
    <citation type="submission" date="2016-07" db="EMBL/GenBank/DDBJ databases">
        <title>Evolution of pathogenesis and genome organization in the Tremellales.</title>
        <authorList>
            <person name="Cuomo C."/>
            <person name="Litvintseva A."/>
            <person name="Heitman J."/>
            <person name="Chen Y."/>
            <person name="Sun S."/>
            <person name="Springer D."/>
            <person name="Dromer F."/>
            <person name="Young S."/>
            <person name="Zeng Q."/>
            <person name="Chapman S."/>
            <person name="Gujja S."/>
            <person name="Saif S."/>
            <person name="Birren B."/>
        </authorList>
    </citation>
    <scope>NUCLEOTIDE SEQUENCE</scope>
    <source>
        <strain evidence="2">CBS 10737</strain>
    </source>
</reference>
<reference evidence="2" key="1">
    <citation type="submission" date="2013-07" db="EMBL/GenBank/DDBJ databases">
        <title>The Genome Sequence of Cryptococcus pinus CBS10737.</title>
        <authorList>
            <consortium name="The Broad Institute Genome Sequencing Platform"/>
            <person name="Cuomo C."/>
            <person name="Litvintseva A."/>
            <person name="Chen Y."/>
            <person name="Heitman J."/>
            <person name="Sun S."/>
            <person name="Springer D."/>
            <person name="Dromer F."/>
            <person name="Young S.K."/>
            <person name="Zeng Q."/>
            <person name="Gargeya S."/>
            <person name="Fitzgerald M."/>
            <person name="Abouelleil A."/>
            <person name="Alvarado L."/>
            <person name="Berlin A.M."/>
            <person name="Chapman S.B."/>
            <person name="Dewar J."/>
            <person name="Goldberg J."/>
            <person name="Griggs A."/>
            <person name="Gujja S."/>
            <person name="Hansen M."/>
            <person name="Howarth C."/>
            <person name="Imamovic A."/>
            <person name="Larimer J."/>
            <person name="McCowan C."/>
            <person name="Murphy C."/>
            <person name="Pearson M."/>
            <person name="Priest M."/>
            <person name="Roberts A."/>
            <person name="Saif S."/>
            <person name="Shea T."/>
            <person name="Sykes S."/>
            <person name="Wortman J."/>
            <person name="Nusbaum C."/>
            <person name="Birren B."/>
        </authorList>
    </citation>
    <scope>NUCLEOTIDE SEQUENCE [LARGE SCALE GENOMIC DNA]</scope>
    <source>
        <strain evidence="2">CBS 10737</strain>
    </source>
</reference>
<evidence type="ECO:0000256" key="1">
    <source>
        <dbReference type="SAM" id="MobiDB-lite"/>
    </source>
</evidence>
<organism evidence="2">
    <name type="scientific">Kwoniella pini CBS 10737</name>
    <dbReference type="NCBI Taxonomy" id="1296096"/>
    <lineage>
        <taxon>Eukaryota</taxon>
        <taxon>Fungi</taxon>
        <taxon>Dikarya</taxon>
        <taxon>Basidiomycota</taxon>
        <taxon>Agaricomycotina</taxon>
        <taxon>Tremellomycetes</taxon>
        <taxon>Tremellales</taxon>
        <taxon>Cryptococcaceae</taxon>
        <taxon>Kwoniella</taxon>
    </lineage>
</organism>
<proteinExistence type="predicted"/>
<feature type="compositionally biased region" description="Polar residues" evidence="1">
    <location>
        <begin position="49"/>
        <end position="59"/>
    </location>
</feature>
<accession>A0A1B9IEJ9</accession>
<dbReference type="KEGG" id="kpin:30169537"/>
<dbReference type="Proteomes" id="UP000094020">
    <property type="component" value="Chromosome 1"/>
</dbReference>
<protein>
    <submittedName>
        <fullName evidence="2">Uncharacterized protein</fullName>
    </submittedName>
</protein>
<reference evidence="3" key="2">
    <citation type="submission" date="2013-07" db="EMBL/GenBank/DDBJ databases">
        <authorList>
            <consortium name="The Broad Institute Genome Sequencing Platform"/>
            <person name="Cuomo C."/>
            <person name="Litvintseva A."/>
            <person name="Chen Y."/>
            <person name="Heitman J."/>
            <person name="Sun S."/>
            <person name="Springer D."/>
            <person name="Dromer F."/>
            <person name="Young S.K."/>
            <person name="Zeng Q."/>
            <person name="Gargeya S."/>
            <person name="Fitzgerald M."/>
            <person name="Abouelleil A."/>
            <person name="Alvarado L."/>
            <person name="Berlin A.M."/>
            <person name="Chapman S.B."/>
            <person name="Dewar J."/>
            <person name="Goldberg J."/>
            <person name="Griggs A."/>
            <person name="Gujja S."/>
            <person name="Hansen M."/>
            <person name="Howarth C."/>
            <person name="Imamovic A."/>
            <person name="Larimer J."/>
            <person name="McCowan C."/>
            <person name="Murphy C."/>
            <person name="Pearson M."/>
            <person name="Priest M."/>
            <person name="Roberts A."/>
            <person name="Saif S."/>
            <person name="Shea T."/>
            <person name="Sykes S."/>
            <person name="Wortman J."/>
            <person name="Nusbaum C."/>
            <person name="Birren B."/>
        </authorList>
    </citation>
    <scope>NUCLEOTIDE SEQUENCE</scope>
    <source>
        <strain evidence="3">CBS 10737</strain>
    </source>
</reference>